<evidence type="ECO:0000256" key="1">
    <source>
        <dbReference type="SAM" id="MobiDB-lite"/>
    </source>
</evidence>
<protein>
    <submittedName>
        <fullName evidence="2">Uncharacterized protein</fullName>
    </submittedName>
</protein>
<organism evidence="2 3">
    <name type="scientific">Sutterella parvirubra YIT 11816</name>
    <dbReference type="NCBI Taxonomy" id="762967"/>
    <lineage>
        <taxon>Bacteria</taxon>
        <taxon>Pseudomonadati</taxon>
        <taxon>Pseudomonadota</taxon>
        <taxon>Betaproteobacteria</taxon>
        <taxon>Burkholderiales</taxon>
        <taxon>Sutterellaceae</taxon>
        <taxon>Sutterella</taxon>
    </lineage>
</organism>
<dbReference type="AlphaFoldDB" id="H3KCP6"/>
<feature type="region of interest" description="Disordered" evidence="1">
    <location>
        <begin position="1"/>
        <end position="58"/>
    </location>
</feature>
<name>H3KCP6_9BURK</name>
<accession>H3KCP6</accession>
<comment type="caution">
    <text evidence="2">The sequence shown here is derived from an EMBL/GenBank/DDBJ whole genome shotgun (WGS) entry which is preliminary data.</text>
</comment>
<dbReference type="HOGENOM" id="CLU_2977601_0_0_4"/>
<feature type="compositionally biased region" description="Basic residues" evidence="1">
    <location>
        <begin position="1"/>
        <end position="11"/>
    </location>
</feature>
<sequence>MRPAPRRRHPIGKPEDAPDGGRSGSTIDIPNTSDPTYGRRLSRPFRSGGPSGADTILP</sequence>
<feature type="compositionally biased region" description="Polar residues" evidence="1">
    <location>
        <begin position="24"/>
        <end position="35"/>
    </location>
</feature>
<gene>
    <name evidence="2" type="ORF">HMPREF9440_00499</name>
</gene>
<evidence type="ECO:0000313" key="2">
    <source>
        <dbReference type="EMBL" id="EHY32109.1"/>
    </source>
</evidence>
<dbReference type="EMBL" id="AFBQ01000058">
    <property type="protein sequence ID" value="EHY32109.1"/>
    <property type="molecule type" value="Genomic_DNA"/>
</dbReference>
<dbReference type="Proteomes" id="UP000004956">
    <property type="component" value="Unassembled WGS sequence"/>
</dbReference>
<dbReference type="STRING" id="762967.HMPREF9440_00499"/>
<proteinExistence type="predicted"/>
<evidence type="ECO:0000313" key="3">
    <source>
        <dbReference type="Proteomes" id="UP000004956"/>
    </source>
</evidence>
<keyword evidence="3" id="KW-1185">Reference proteome</keyword>
<reference evidence="2 3" key="1">
    <citation type="submission" date="2011-11" db="EMBL/GenBank/DDBJ databases">
        <authorList>
            <person name="Weinstock G."/>
            <person name="Sodergren E."/>
            <person name="Clifton S."/>
            <person name="Fulton L."/>
            <person name="Fulton B."/>
            <person name="Courtney L."/>
            <person name="Fronick C."/>
            <person name="Harrison M."/>
            <person name="Strong C."/>
            <person name="Farmer C."/>
            <person name="Delahaunty K."/>
            <person name="Markovic C."/>
            <person name="Hall O."/>
            <person name="Minx P."/>
            <person name="Tomlinson C."/>
            <person name="Mitreva M."/>
            <person name="Hou S."/>
            <person name="Chen J."/>
            <person name="Wollam A."/>
            <person name="Pepin K.H."/>
            <person name="Johnson M."/>
            <person name="Bhonagiri V."/>
            <person name="Zhang X."/>
            <person name="Suruliraj S."/>
            <person name="Warren W."/>
            <person name="Chinwalla A."/>
            <person name="Mardis E.R."/>
            <person name="Wilson R.K."/>
        </authorList>
    </citation>
    <scope>NUCLEOTIDE SEQUENCE [LARGE SCALE GENOMIC DNA]</scope>
    <source>
        <strain evidence="2 3">YIT 11816</strain>
    </source>
</reference>